<dbReference type="Pfam" id="PF13845">
    <property type="entry name" value="Septum_form"/>
    <property type="match status" value="1"/>
</dbReference>
<reference evidence="2" key="1">
    <citation type="submission" date="2023-06" db="EMBL/GenBank/DDBJ databases">
        <title>Sysu t00192.</title>
        <authorList>
            <person name="Gao L."/>
            <person name="Fang B.-Z."/>
            <person name="Li W.-J."/>
        </authorList>
    </citation>
    <scope>NUCLEOTIDE SEQUENCE</scope>
    <source>
        <strain evidence="2">SYSU T00192</strain>
    </source>
</reference>
<dbReference type="InterPro" id="IPR026004">
    <property type="entry name" value="Septum_form"/>
</dbReference>
<evidence type="ECO:0000313" key="3">
    <source>
        <dbReference type="Proteomes" id="UP001172728"/>
    </source>
</evidence>
<keyword evidence="3" id="KW-1185">Reference proteome</keyword>
<evidence type="ECO:0000313" key="2">
    <source>
        <dbReference type="EMBL" id="MDN4475990.1"/>
    </source>
</evidence>
<dbReference type="EMBL" id="JAUHPW010000006">
    <property type="protein sequence ID" value="MDN4475990.1"/>
    <property type="molecule type" value="Genomic_DNA"/>
</dbReference>
<comment type="caution">
    <text evidence="2">The sequence shown here is derived from an EMBL/GenBank/DDBJ whole genome shotgun (WGS) entry which is preliminary data.</text>
</comment>
<organism evidence="2 3">
    <name type="scientific">Demequina litoralis</name>
    <dbReference type="NCBI Taxonomy" id="3051660"/>
    <lineage>
        <taxon>Bacteria</taxon>
        <taxon>Bacillati</taxon>
        <taxon>Actinomycetota</taxon>
        <taxon>Actinomycetes</taxon>
        <taxon>Micrococcales</taxon>
        <taxon>Demequinaceae</taxon>
        <taxon>Demequina</taxon>
    </lineage>
</organism>
<proteinExistence type="predicted"/>
<evidence type="ECO:0000259" key="1">
    <source>
        <dbReference type="Pfam" id="PF13845"/>
    </source>
</evidence>
<dbReference type="Proteomes" id="UP001172728">
    <property type="component" value="Unassembled WGS sequence"/>
</dbReference>
<sequence length="157" mass="15660">MVGGAAAVAIAGGVIADVALESRAAALAPAHRGDTGGLGSIAVVAGLCLEEPPAAGPSVGRVTAVACAAPHLAETVADLAFTEDAWPGADVIAERALEHCAARVARLVPDHLADGLEWRVWAPSASTWDAGDRRAVCVVASEDPLVGSLERGDAARA</sequence>
<dbReference type="RefSeq" id="WP_301133666.1">
    <property type="nucleotide sequence ID" value="NZ_JAUHPW010000006.1"/>
</dbReference>
<protein>
    <submittedName>
        <fullName evidence="2">Septum formation family protein</fullName>
    </submittedName>
</protein>
<accession>A0ABT8GA27</accession>
<feature type="domain" description="Septum formation-related" evidence="1">
    <location>
        <begin position="46"/>
        <end position="150"/>
    </location>
</feature>
<gene>
    <name evidence="2" type="ORF">QQX09_08995</name>
</gene>
<name>A0ABT8GA27_9MICO</name>